<evidence type="ECO:0000313" key="6">
    <source>
        <dbReference type="Proteomes" id="UP000265631"/>
    </source>
</evidence>
<gene>
    <name evidence="5" type="ORF">FIE12Z_3815</name>
</gene>
<dbReference type="STRING" id="2594813.A0A395MVY8"/>
<dbReference type="InterPro" id="IPR052146">
    <property type="entry name" value="HOT1"/>
</dbReference>
<dbReference type="GO" id="GO:0000978">
    <property type="term" value="F:RNA polymerase II cis-regulatory region sequence-specific DNA binding"/>
    <property type="evidence" value="ECO:0007669"/>
    <property type="project" value="TreeGrafter"/>
</dbReference>
<dbReference type="Proteomes" id="UP000265631">
    <property type="component" value="Unassembled WGS sequence"/>
</dbReference>
<dbReference type="AlphaFoldDB" id="A0A395MVY8"/>
<dbReference type="PANTHER" id="PTHR37784">
    <property type="entry name" value="PROTEIN MSN1"/>
    <property type="match status" value="1"/>
</dbReference>
<feature type="domain" description="Ndc10" evidence="4">
    <location>
        <begin position="262"/>
        <end position="453"/>
    </location>
</feature>
<dbReference type="InterPro" id="IPR022210">
    <property type="entry name" value="TF_GCR1-like"/>
</dbReference>
<evidence type="ECO:0000259" key="3">
    <source>
        <dbReference type="Pfam" id="PF12550"/>
    </source>
</evidence>
<dbReference type="Pfam" id="PF16787">
    <property type="entry name" value="NDC10_II"/>
    <property type="match status" value="1"/>
</dbReference>
<dbReference type="PANTHER" id="PTHR37784:SF4">
    <property type="entry name" value="TRANSCRIPTION FACTOR-LIKE PROTEIN EUC1"/>
    <property type="match status" value="1"/>
</dbReference>
<sequence length="770" mass="85566">MGKFYGTKRDLSLKQAPRVWYKTLSTFLKTLRFKPLLSDMGVFVKGHTFIAVYIDDLLIAGPSKDEIVAVKIDQCAPNATPVSTSKFGEPGPDYKAADKLKEWYAKAIGSLMYLMLGTRPDIAFAVSLCSRHLANPTNEVPLAEAAELLADNREGYVPPTALALAAADLAEGSLLTRGTIEAYIAAVIELWRLQVAHDKANTENPRGAAVRGFLEQRGRQRGKHDRASFKDRGTDGIQAGYSPDEWLRVQDLLLSGAAYMPQNLRTRVDLLFGHYCLLRGENRRTMKLADLSLLYYPSSEGPTPCGCLVTLLRDGKLNKTAKKEFMGALRHKDPLFCTQGALAQLFFWRWHVAGELSPSFRRRQDWYQIKVLVGRDREQELSYPTQLQETWRIFGAAGLMASKKTHLPRRVGAQDAETHGTSLAQISQAGRWNQSVLCQAYLTHLPRQFMRIVAEGGLDDDDLAADGFLKLMRRLRLVLLQDLAVFQPRYPSLPFLAYAPFNGSEWDEFAVAVRSDAVGATEPLSLLVQRALPELSGVSDSTREAVLQNSQRLAIRLEARLEGIQGGLDALFQGKVPITFTGHFGAGPAVSLAPSIAPTLNFNTAPAPVPALAPEPLAPYMPVVAALAKVFTVRDVWKEWEEGIAGQPAVRVLEETWGTRWRPWNGVRVQFCRRKGIWDELVARTASGKNEEEAVAELELLRAGRSLNRLVDELKQRRRRGQGQIRVQVGTPVPDGAGPGPEPRPIRSQGHGHRGRRTRLGRRRTAPRRQ</sequence>
<dbReference type="InterPro" id="IPR038279">
    <property type="entry name" value="Ndc10_dom2_sf"/>
</dbReference>
<organism evidence="5 6">
    <name type="scientific">Fusarium flagelliforme</name>
    <dbReference type="NCBI Taxonomy" id="2675880"/>
    <lineage>
        <taxon>Eukaryota</taxon>
        <taxon>Fungi</taxon>
        <taxon>Dikarya</taxon>
        <taxon>Ascomycota</taxon>
        <taxon>Pezizomycotina</taxon>
        <taxon>Sordariomycetes</taxon>
        <taxon>Hypocreomycetidae</taxon>
        <taxon>Hypocreales</taxon>
        <taxon>Nectriaceae</taxon>
        <taxon>Fusarium</taxon>
        <taxon>Fusarium incarnatum-equiseti species complex</taxon>
    </lineage>
</organism>
<dbReference type="GO" id="GO:0000981">
    <property type="term" value="F:DNA-binding transcription factor activity, RNA polymerase II-specific"/>
    <property type="evidence" value="ECO:0007669"/>
    <property type="project" value="TreeGrafter"/>
</dbReference>
<feature type="compositionally biased region" description="Basic residues" evidence="1">
    <location>
        <begin position="750"/>
        <end position="770"/>
    </location>
</feature>
<feature type="region of interest" description="Disordered" evidence="1">
    <location>
        <begin position="718"/>
        <end position="770"/>
    </location>
</feature>
<proteinExistence type="predicted"/>
<comment type="caution">
    <text evidence="5">The sequence shown here is derived from an EMBL/GenBank/DDBJ whole genome shotgun (WGS) entry which is preliminary data.</text>
</comment>
<dbReference type="InterPro" id="IPR031872">
    <property type="entry name" value="NDC10_II"/>
</dbReference>
<feature type="domain" description="Reverse transcriptase Ty1/copia-type" evidence="2">
    <location>
        <begin position="12"/>
        <end position="71"/>
    </location>
</feature>
<reference evidence="5 6" key="1">
    <citation type="journal article" date="2018" name="PLoS Pathog.">
        <title>Evolution of structural diversity of trichothecenes, a family of toxins produced by plant pathogenic and entomopathogenic fungi.</title>
        <authorList>
            <person name="Proctor R.H."/>
            <person name="McCormick S.P."/>
            <person name="Kim H.S."/>
            <person name="Cardoza R.E."/>
            <person name="Stanley A.M."/>
            <person name="Lindo L."/>
            <person name="Kelly A."/>
            <person name="Brown D.W."/>
            <person name="Lee T."/>
            <person name="Vaughan M.M."/>
            <person name="Alexander N.J."/>
            <person name="Busman M."/>
            <person name="Gutierrez S."/>
        </authorList>
    </citation>
    <scope>NUCLEOTIDE SEQUENCE [LARGE SCALE GENOMIC DNA]</scope>
    <source>
        <strain evidence="5 6">NRRL 13405</strain>
    </source>
</reference>
<accession>A0A395MVY8</accession>
<evidence type="ECO:0000259" key="2">
    <source>
        <dbReference type="Pfam" id="PF07727"/>
    </source>
</evidence>
<evidence type="ECO:0000259" key="4">
    <source>
        <dbReference type="Pfam" id="PF16787"/>
    </source>
</evidence>
<feature type="compositionally biased region" description="Basic and acidic residues" evidence="1">
    <location>
        <begin position="225"/>
        <end position="234"/>
    </location>
</feature>
<keyword evidence="6" id="KW-1185">Reference proteome</keyword>
<name>A0A395MVY8_9HYPO</name>
<evidence type="ECO:0000313" key="5">
    <source>
        <dbReference type="EMBL" id="RFN51917.1"/>
    </source>
</evidence>
<dbReference type="EMBL" id="PXXK01000085">
    <property type="protein sequence ID" value="RFN51917.1"/>
    <property type="molecule type" value="Genomic_DNA"/>
</dbReference>
<dbReference type="InterPro" id="IPR013103">
    <property type="entry name" value="RVT_2"/>
</dbReference>
<dbReference type="Pfam" id="PF07727">
    <property type="entry name" value="RVT_2"/>
    <property type="match status" value="1"/>
</dbReference>
<dbReference type="Gene3D" id="1.10.443.20">
    <property type="entry name" value="Centromere DNA-binding protein complex CBF3 subunit, domain 2"/>
    <property type="match status" value="2"/>
</dbReference>
<dbReference type="Pfam" id="PF12550">
    <property type="entry name" value="GCR1_C"/>
    <property type="match status" value="1"/>
</dbReference>
<evidence type="ECO:0000256" key="1">
    <source>
        <dbReference type="SAM" id="MobiDB-lite"/>
    </source>
</evidence>
<feature type="region of interest" description="Disordered" evidence="1">
    <location>
        <begin position="217"/>
        <end position="236"/>
    </location>
</feature>
<dbReference type="GO" id="GO:0060963">
    <property type="term" value="P:positive regulation of ribosomal protein gene transcription by RNA polymerase II"/>
    <property type="evidence" value="ECO:0007669"/>
    <property type="project" value="TreeGrafter"/>
</dbReference>
<protein>
    <submittedName>
        <fullName evidence="5">High-osmolarity-induced transcription protein 1</fullName>
    </submittedName>
</protein>
<feature type="domain" description="Transcription activator GCR1-like" evidence="3">
    <location>
        <begin position="629"/>
        <end position="702"/>
    </location>
</feature>